<evidence type="ECO:0000256" key="5">
    <source>
        <dbReference type="SAM" id="MobiDB-lite"/>
    </source>
</evidence>
<accession>A0A7S2P4Q8</accession>
<proteinExistence type="predicted"/>
<organism evidence="8">
    <name type="scientific">Leptocylindrus danicus</name>
    <dbReference type="NCBI Taxonomy" id="163516"/>
    <lineage>
        <taxon>Eukaryota</taxon>
        <taxon>Sar</taxon>
        <taxon>Stramenopiles</taxon>
        <taxon>Ochrophyta</taxon>
        <taxon>Bacillariophyta</taxon>
        <taxon>Coscinodiscophyceae</taxon>
        <taxon>Chaetocerotophycidae</taxon>
        <taxon>Leptocylindrales</taxon>
        <taxon>Leptocylindraceae</taxon>
        <taxon>Leptocylindrus</taxon>
    </lineage>
</organism>
<feature type="transmembrane region" description="Helical" evidence="6">
    <location>
        <begin position="235"/>
        <end position="252"/>
    </location>
</feature>
<name>A0A7S2P4Q8_9STRA</name>
<feature type="region of interest" description="Disordered" evidence="5">
    <location>
        <begin position="1"/>
        <end position="95"/>
    </location>
</feature>
<evidence type="ECO:0000313" key="8">
    <source>
        <dbReference type="EMBL" id="CAD9575930.1"/>
    </source>
</evidence>
<evidence type="ECO:0000256" key="6">
    <source>
        <dbReference type="SAM" id="Phobius"/>
    </source>
</evidence>
<feature type="domain" description="SUN" evidence="7">
    <location>
        <begin position="582"/>
        <end position="764"/>
    </location>
</feature>
<evidence type="ECO:0000256" key="3">
    <source>
        <dbReference type="ARBA" id="ARBA00022989"/>
    </source>
</evidence>
<gene>
    <name evidence="8" type="ORF">LDAN0321_LOCUS8970</name>
</gene>
<dbReference type="GO" id="GO:0016020">
    <property type="term" value="C:membrane"/>
    <property type="evidence" value="ECO:0007669"/>
    <property type="project" value="UniProtKB-SubCell"/>
</dbReference>
<evidence type="ECO:0000259" key="7">
    <source>
        <dbReference type="PROSITE" id="PS51469"/>
    </source>
</evidence>
<dbReference type="GO" id="GO:0005635">
    <property type="term" value="C:nuclear envelope"/>
    <property type="evidence" value="ECO:0007669"/>
    <property type="project" value="UniProtKB-ARBA"/>
</dbReference>
<dbReference type="InterPro" id="IPR012919">
    <property type="entry name" value="SUN_dom"/>
</dbReference>
<dbReference type="Gene3D" id="2.60.120.260">
    <property type="entry name" value="Galactose-binding domain-like"/>
    <property type="match status" value="1"/>
</dbReference>
<dbReference type="InterPro" id="IPR045119">
    <property type="entry name" value="SUN1-5"/>
</dbReference>
<dbReference type="PANTHER" id="PTHR12911">
    <property type="entry name" value="SAD1/UNC-84-LIKE PROTEIN-RELATED"/>
    <property type="match status" value="1"/>
</dbReference>
<reference evidence="8" key="1">
    <citation type="submission" date="2021-01" db="EMBL/GenBank/DDBJ databases">
        <authorList>
            <person name="Corre E."/>
            <person name="Pelletier E."/>
            <person name="Niang G."/>
            <person name="Scheremetjew M."/>
            <person name="Finn R."/>
            <person name="Kale V."/>
            <person name="Holt S."/>
            <person name="Cochrane G."/>
            <person name="Meng A."/>
            <person name="Brown T."/>
            <person name="Cohen L."/>
        </authorList>
    </citation>
    <scope>NUCLEOTIDE SEQUENCE</scope>
    <source>
        <strain evidence="8">B650</strain>
    </source>
</reference>
<comment type="subcellular location">
    <subcellularLocation>
        <location evidence="1">Membrane</location>
    </subcellularLocation>
</comment>
<protein>
    <recommendedName>
        <fullName evidence="7">SUN domain-containing protein</fullName>
    </recommendedName>
</protein>
<sequence>MRLRSGRKKRRRSTSQEREARKRAATGVTLEDSSDDDDEAEELDSENEDEVMEEKEVPPPPTTTPVAVRTIVAPPKSEVKTPGRFLAPPPPQQQQQRIVLTTANNVSAPVQQQQKESSASIFRINKPAVSARSNGVPSYAGAMRLSSVSATTTNTTTTTAQVNATSTVAKEDGDEKQVKPVAEEQVQEEEEVVQAASNEHTPTDQVKTATDALKVHMDQFLKVVVQPQNLINIKAWSIVFLVLYLCTSWYSIPSGGTSVLSLYKSMLGMNPKSVTKPVANTIEPKIDEVIVHITKQKDPVYTGPTVEELMADKKKEMLATRLQLQQEMEAEDAIKLQEQFIAQIIEDYSLNSYGVEDGDEDPIDVIVSEMVEVAESLSPNIDALDGWSDMLGGLEDSLQQLILLDDSDEGDEEEFDEVSDAVVETIEDTQAISPLVIESMADLGDVEVLAEECDTEPMIEMLSLKSNDVDVVVDDSEILDREWFTQIKADMVEGATLSASMLENDELLDSVLNIMADEEVNDLIKDAGSMGGNVEAKQKVEPKGAKMRAEFLKSMEEEIDAEFEINRADQTGKKDYASIKAGASVIREGRYKTSKCIVDDLSVWNRFLAAAKLRFYGFPAEAALSPTYPRDSLGQCWAFTPDPFDERDVFGNFMGSMGTLIVKLSEPVKVGSMVIEHPPKDFTPHPETAIKDFRVIGFEDLELMRRWDLGSFTYDIENPQSLQEFFASSDGMSMRKLRVIVLAIDSNWGHDYSCLYRFRVHAKS</sequence>
<feature type="compositionally biased region" description="Low complexity" evidence="5">
    <location>
        <begin position="64"/>
        <end position="75"/>
    </location>
</feature>
<keyword evidence="2 6" id="KW-0812">Transmembrane</keyword>
<keyword evidence="4 6" id="KW-0472">Membrane</keyword>
<dbReference type="GO" id="GO:0043495">
    <property type="term" value="F:protein-membrane adaptor activity"/>
    <property type="evidence" value="ECO:0007669"/>
    <property type="project" value="TreeGrafter"/>
</dbReference>
<dbReference type="PROSITE" id="PS51469">
    <property type="entry name" value="SUN"/>
    <property type="match status" value="1"/>
</dbReference>
<evidence type="ECO:0000256" key="2">
    <source>
        <dbReference type="ARBA" id="ARBA00022692"/>
    </source>
</evidence>
<feature type="compositionally biased region" description="Basic residues" evidence="5">
    <location>
        <begin position="1"/>
        <end position="13"/>
    </location>
</feature>
<dbReference type="AlphaFoldDB" id="A0A7S2P4Q8"/>
<dbReference type="Pfam" id="PF07738">
    <property type="entry name" value="Sad1_UNC"/>
    <property type="match status" value="1"/>
</dbReference>
<dbReference type="PANTHER" id="PTHR12911:SF8">
    <property type="entry name" value="KLAROID PROTEIN-RELATED"/>
    <property type="match status" value="1"/>
</dbReference>
<evidence type="ECO:0000256" key="1">
    <source>
        <dbReference type="ARBA" id="ARBA00004370"/>
    </source>
</evidence>
<feature type="compositionally biased region" description="Acidic residues" evidence="5">
    <location>
        <begin position="32"/>
        <end position="53"/>
    </location>
</feature>
<keyword evidence="3 6" id="KW-1133">Transmembrane helix</keyword>
<dbReference type="EMBL" id="HBGY01013893">
    <property type="protein sequence ID" value="CAD9575930.1"/>
    <property type="molecule type" value="Transcribed_RNA"/>
</dbReference>
<evidence type="ECO:0000256" key="4">
    <source>
        <dbReference type="ARBA" id="ARBA00023136"/>
    </source>
</evidence>